<keyword evidence="6" id="KW-1185">Reference proteome</keyword>
<evidence type="ECO:0000313" key="5">
    <source>
        <dbReference type="EMBL" id="MBK3519243.1"/>
    </source>
</evidence>
<dbReference type="PANTHER" id="PTHR42693:SF33">
    <property type="entry name" value="ARYLSULFATASE"/>
    <property type="match status" value="1"/>
</dbReference>
<feature type="compositionally biased region" description="Basic and acidic residues" evidence="2">
    <location>
        <begin position="495"/>
        <end position="509"/>
    </location>
</feature>
<dbReference type="Gene3D" id="3.40.720.10">
    <property type="entry name" value="Alkaline Phosphatase, subunit A"/>
    <property type="match status" value="1"/>
</dbReference>
<proteinExistence type="inferred from homology"/>
<name>A0ABS1HNI2_9BACT</name>
<protein>
    <submittedName>
        <fullName evidence="5">Sulfatase</fullName>
    </submittedName>
</protein>
<sequence>MKKILYITLASLLLVAGYTKAQKKGTSERPNIIFLLTDDQRYNALGCMGNDEIQTPNIDKLAEKGIMFTQHYNPTAICMGARATIMTGMYEHKTGCNFSHGALHPDKFELSYPMLMKKAGYAVGFAGKFGYGVKAEGNSSYHKYEDLPVDKFDWWKGWPGQGQYNTVENKYMAEYAEQYPHVSRALGAAAKDFMTEYGHKEKPFCLSISFKAPHGPVSPDPDFDDVYAGKDFTEEENYWRENGEHLSKQSKQGRQYVKLGDHWKPEKYDVSLAKYYQLIYGIDQAVGMILEELEKQGLADNTIILYTTDNGYHCGAHGFGGKVLPYEEGSRAPLLVYAPNAKGNGKVSNALTSNIDMAPTMLDLAGIKIPENMDGKSLVTLLDKPNKEVRDHDILIQAWGENPTHCLSVVADEYKYLYWFYGNEMEPVEELFCLKDDKGEMNNLINDAAHAKQLAKMRKLYDAEVEEWKVEAVKDHGYEKYGILFDRHIPWSEKTGLMKEPKPGKEKKNKDKKNKGKKNKKQK</sequence>
<dbReference type="SUPFAM" id="SSF53649">
    <property type="entry name" value="Alkaline phosphatase-like"/>
    <property type="match status" value="1"/>
</dbReference>
<evidence type="ECO:0000256" key="3">
    <source>
        <dbReference type="SAM" id="SignalP"/>
    </source>
</evidence>
<evidence type="ECO:0000313" key="6">
    <source>
        <dbReference type="Proteomes" id="UP000605676"/>
    </source>
</evidence>
<feature type="chain" id="PRO_5047446769" evidence="3">
    <location>
        <begin position="22"/>
        <end position="523"/>
    </location>
</feature>
<feature type="compositionally biased region" description="Basic residues" evidence="2">
    <location>
        <begin position="510"/>
        <end position="523"/>
    </location>
</feature>
<keyword evidence="3" id="KW-0732">Signal</keyword>
<organism evidence="5 6">
    <name type="scientific">Carboxylicivirga marina</name>
    <dbReference type="NCBI Taxonomy" id="2800988"/>
    <lineage>
        <taxon>Bacteria</taxon>
        <taxon>Pseudomonadati</taxon>
        <taxon>Bacteroidota</taxon>
        <taxon>Bacteroidia</taxon>
        <taxon>Marinilabiliales</taxon>
        <taxon>Marinilabiliaceae</taxon>
        <taxon>Carboxylicivirga</taxon>
    </lineage>
</organism>
<dbReference type="CDD" id="cd16031">
    <property type="entry name" value="G6S_like"/>
    <property type="match status" value="1"/>
</dbReference>
<dbReference type="InterPro" id="IPR017850">
    <property type="entry name" value="Alkaline_phosphatase_core_sf"/>
</dbReference>
<dbReference type="RefSeq" id="WP_200466464.1">
    <property type="nucleotide sequence ID" value="NZ_JAENRR010000059.1"/>
</dbReference>
<feature type="domain" description="Sulfatase N-terminal" evidence="4">
    <location>
        <begin position="30"/>
        <end position="367"/>
    </location>
</feature>
<dbReference type="Pfam" id="PF00884">
    <property type="entry name" value="Sulfatase"/>
    <property type="match status" value="1"/>
</dbReference>
<evidence type="ECO:0000259" key="4">
    <source>
        <dbReference type="Pfam" id="PF00884"/>
    </source>
</evidence>
<reference evidence="5 6" key="1">
    <citation type="submission" date="2021-01" db="EMBL/GenBank/DDBJ databases">
        <title>Carboxyliciviraga sp.nov., isolated from coastal sediments.</title>
        <authorList>
            <person name="Lu D."/>
            <person name="Zhang T."/>
        </authorList>
    </citation>
    <scope>NUCLEOTIDE SEQUENCE [LARGE SCALE GENOMIC DNA]</scope>
    <source>
        <strain evidence="5 6">N1Y132</strain>
    </source>
</reference>
<feature type="region of interest" description="Disordered" evidence="2">
    <location>
        <begin position="495"/>
        <end position="523"/>
    </location>
</feature>
<evidence type="ECO:0000256" key="2">
    <source>
        <dbReference type="SAM" id="MobiDB-lite"/>
    </source>
</evidence>
<accession>A0ABS1HNI2</accession>
<feature type="signal peptide" evidence="3">
    <location>
        <begin position="1"/>
        <end position="21"/>
    </location>
</feature>
<gene>
    <name evidence="5" type="ORF">JIV24_17980</name>
</gene>
<evidence type="ECO:0000256" key="1">
    <source>
        <dbReference type="ARBA" id="ARBA00008779"/>
    </source>
</evidence>
<dbReference type="InterPro" id="IPR000917">
    <property type="entry name" value="Sulfatase_N"/>
</dbReference>
<comment type="similarity">
    <text evidence="1">Belongs to the sulfatase family.</text>
</comment>
<dbReference type="InterPro" id="IPR050738">
    <property type="entry name" value="Sulfatase"/>
</dbReference>
<dbReference type="PANTHER" id="PTHR42693">
    <property type="entry name" value="ARYLSULFATASE FAMILY MEMBER"/>
    <property type="match status" value="1"/>
</dbReference>
<comment type="caution">
    <text evidence="5">The sequence shown here is derived from an EMBL/GenBank/DDBJ whole genome shotgun (WGS) entry which is preliminary data.</text>
</comment>
<dbReference type="Proteomes" id="UP000605676">
    <property type="component" value="Unassembled WGS sequence"/>
</dbReference>
<dbReference type="EMBL" id="JAENRR010000059">
    <property type="protein sequence ID" value="MBK3519243.1"/>
    <property type="molecule type" value="Genomic_DNA"/>
</dbReference>